<accession>A0ABM1MER2</accession>
<evidence type="ECO:0000256" key="6">
    <source>
        <dbReference type="SAM" id="MobiDB-lite"/>
    </source>
</evidence>
<keyword evidence="3" id="KW-0965">Cell junction</keyword>
<dbReference type="InterPro" id="IPR036028">
    <property type="entry name" value="SH3-like_dom_sf"/>
</dbReference>
<dbReference type="Gene3D" id="2.30.30.40">
    <property type="entry name" value="SH3 Domains"/>
    <property type="match status" value="3"/>
</dbReference>
<evidence type="ECO:0000256" key="4">
    <source>
        <dbReference type="PROSITE-ProRule" id="PRU00192"/>
    </source>
</evidence>
<proteinExistence type="predicted"/>
<comment type="subcellular location">
    <subcellularLocation>
        <location evidence="1">Cell junction</location>
    </subcellularLocation>
</comment>
<evidence type="ECO:0000259" key="7">
    <source>
        <dbReference type="PROSITE" id="PS50002"/>
    </source>
</evidence>
<evidence type="ECO:0000259" key="8">
    <source>
        <dbReference type="PROSITE" id="PS50831"/>
    </source>
</evidence>
<dbReference type="CDD" id="cd11782">
    <property type="entry name" value="SH3_Sorbs_2"/>
    <property type="match status" value="1"/>
</dbReference>
<dbReference type="SMART" id="SM00459">
    <property type="entry name" value="Sorb"/>
    <property type="match status" value="1"/>
</dbReference>
<dbReference type="PRINTS" id="PR00499">
    <property type="entry name" value="P67PHOX"/>
</dbReference>
<feature type="compositionally biased region" description="Polar residues" evidence="6">
    <location>
        <begin position="1426"/>
        <end position="1435"/>
    </location>
</feature>
<feature type="compositionally biased region" description="Low complexity" evidence="6">
    <location>
        <begin position="230"/>
        <end position="240"/>
    </location>
</feature>
<dbReference type="SUPFAM" id="SSF50044">
    <property type="entry name" value="SH3-domain"/>
    <property type="match status" value="3"/>
</dbReference>
<dbReference type="GeneID" id="108560112"/>
<name>A0ABM1MER2_NICVS</name>
<feature type="region of interest" description="Disordered" evidence="6">
    <location>
        <begin position="1352"/>
        <end position="1467"/>
    </location>
</feature>
<dbReference type="InterPro" id="IPR003127">
    <property type="entry name" value="SoHo_dom"/>
</dbReference>
<dbReference type="InterPro" id="IPR050384">
    <property type="entry name" value="Endophilin_SH3RF"/>
</dbReference>
<keyword evidence="5" id="KW-0175">Coiled coil</keyword>
<evidence type="ECO:0000256" key="1">
    <source>
        <dbReference type="ARBA" id="ARBA00004282"/>
    </source>
</evidence>
<evidence type="ECO:0000256" key="3">
    <source>
        <dbReference type="ARBA" id="ARBA00022949"/>
    </source>
</evidence>
<organism evidence="9 11">
    <name type="scientific">Nicrophorus vespilloides</name>
    <name type="common">Boreal carrion beetle</name>
    <dbReference type="NCBI Taxonomy" id="110193"/>
    <lineage>
        <taxon>Eukaryota</taxon>
        <taxon>Metazoa</taxon>
        <taxon>Ecdysozoa</taxon>
        <taxon>Arthropoda</taxon>
        <taxon>Hexapoda</taxon>
        <taxon>Insecta</taxon>
        <taxon>Pterygota</taxon>
        <taxon>Neoptera</taxon>
        <taxon>Endopterygota</taxon>
        <taxon>Coleoptera</taxon>
        <taxon>Polyphaga</taxon>
        <taxon>Staphyliniformia</taxon>
        <taxon>Silphidae</taxon>
        <taxon>Nicrophorinae</taxon>
        <taxon>Nicrophorus</taxon>
    </lineage>
</organism>
<sequence length="2193" mass="248432">MPHHGSKHRKRRNRRRTQQKTDTVVEVIETSEDYRVESPKTVQKKKEVVKSKSLDSDETLRITELSECETETEAESTAIVAEADEVKTSVVPREMALLSPEEEVHLRQFIVGLDLVNSAEEAAKVVENRNESSSTTKSKRAKKREQIAQYFLPVYQNPRFLDAISEEGSDSSDRETLRVRIIEGPTIEEVVCRTETAQSIERPEIVHLDEDESSASDSQQTPPPTPDVDSSGSDSTNRSSPVTTLENPMTSSVGDVASLLQDPQPLTLKDICLKRMVTLPFGDEVLEELAETAHHLIPDSFPAAPNPNDDDDSSRLLDLIRNTKMHEETYTSNYQFVPTKSRNKQEEEVFPPQKDAIYKTTSNKNETSSNSNKRESKEFIIKTVLENKEANGKLIKSEADLKKESCDSTKTLVEKDDFHKENVRKSNEKLVNLNGNSKEVIIKTVLENKEANGNLIKSEADLKKGSCESKTLVEKDVFHKENLCKSNEKLVKMNGNLKEVIIKTVVEKDKENASKMNGNLNTNQASNLNKSKSQSVDDVMKNQQKEFLIKTVMENSKPNQLSNLNKSKSQSLNDQGLTNRERCDSKEVIIKTVVENSSNLNKSKSQSVGDVKEKSGSKEFIIKTVLEKPEVERSNLNKFFSQSDFNNHSFDNDTTKSKEVIIKTVVEKSTVDGSSSNELENCVMNKSGSNLKKFLSQSESKNHSFDDNDTAKSNEVIIKTVVEKSSDDSKMSKSESVKNHRENLVKTSVEKPKFEESNLNKFFSQSVGSDLKNHSLLDDKTKSKEVFIKTVVEKSSDDSKMSKSESVTNNVKNHNLVKTSVEKPKFEESKFLSQSVGSDLKNHSLLDDKTKSKEVFIKTIVEKSSVNGSSSNVSKSESVKSTTMEKPKFEGSNLNKFFSQSVGNDLKNYSFGDDKSSSKEVFIKTVVEKSEVNGSSSNKSGSNLNKFFSQSVGSDLKNCSLNDKKSNEFVIKTVLEEPRKGDKSRIDENSLNKSGVEGSNLNKFFSKSDLKNEKSNNSKEFVIKTVLEKDAKLEETSGKKIETLSEESNLKKFICNTEISESESRLKQFISENCKDIDASKLEGGNLKRFVEESSSTRKEEISNLKRFASESDLKIKPKEFTIRTILEEEDDEEDGAKRAVGNLQRLMNEARSKAQNLGEWLETATTTSRRRRSLPHEFYVKQMQYLIEKEKKIQEELESLEMEKRKLNSDMFTAVPVPLNEFEPEAALKKGRPKSTPSVEPHEKLRQEMYDEYMDKVAEREERKHHKIIKISLNEQDDILANGTEEKATNELEKEFLDKARQRLVKGGVLLLRDDSDEIQQQQQNHHREVLILDGDEITASDRIPKHLRELIDQDGVWSPGQQRNEESRAEEQQQQQRRTEGGEPIPPVWTPRSAGSSPTAERKEFRPVNFESPVLGRKTRTKSDGSATLTQEAGPSWKAEPKPEARIPTSFSAPGPGFSDCSRLPKAQNPTITLLQKAREGQIPKASSALEQEKQQRCAATRSNEPPNFSNDPVHQVRSGDCVSDSDGERPKTKIAINSNPSKKYEGIGPTTKDGMPITLRSEVRDTNMSQWYKKMYDTIHKQKPSRYDDDEYVTVRYKQRRGRYPYTTGYLSEPEPGAYDSDATMSDCKYATLDRRRPQPPPNQDHGMSSTLPRNASTTTIRYRPSDVQHANDVYKNQPGRIENYQPGKSSISEHEAKKWWDEVMDIFDGWLDDHSAAPSCNYLLNKAIVRSHLEQQKRMPTTKGYMSQALKESGYESDSPLVFRRRDDTAQLLSALEQREVYRNIQRGGEVPIHGLRKPAPERPKEPEVPPPPPPKGQYDFSSPESPRKYVENEVTIHYRTPVRQEVKEALSEDELAKRQADAMRKIYEDERRRKYLQELHDMKSRRHTDNFIPSQKSPIALNRYDDFMEELSPRIKPRPRSPEPRLVARALYNFVGQTSRELTFKKGDVIHIRRQVDKNWYEGEINAMVGLFPANYVEIVPYDGIKTTPRKSHEGQARAKYNFIAQTHLELSLAKGELVVITRRVDDNWFEGKIGGRKGIFPVSYVEVLIDPSDPPQAPTKPVASPAAHSMLLNGSSGGKESMGTHSYVPTFPTQDLGMSYRAKPVQVSGYSSLKRNPVEDPLHIETHSEPIPYRALYKYKPQNEDELELLEGDTVYVLEKCDDGWYVGSSDRTGAFGTFPGNYVDRI</sequence>
<dbReference type="PROSITE" id="PS50831">
    <property type="entry name" value="SOHO"/>
    <property type="match status" value="1"/>
</dbReference>
<feature type="domain" description="SH3" evidence="7">
    <location>
        <begin position="2134"/>
        <end position="2193"/>
    </location>
</feature>
<feature type="compositionally biased region" description="Low complexity" evidence="6">
    <location>
        <begin position="558"/>
        <end position="573"/>
    </location>
</feature>
<feature type="region of interest" description="Disordered" evidence="6">
    <location>
        <begin position="1483"/>
        <end position="1559"/>
    </location>
</feature>
<feature type="region of interest" description="Disordered" evidence="6">
    <location>
        <begin position="1636"/>
        <end position="1659"/>
    </location>
</feature>
<feature type="region of interest" description="Disordered" evidence="6">
    <location>
        <begin position="558"/>
        <end position="578"/>
    </location>
</feature>
<dbReference type="Pfam" id="PF00018">
    <property type="entry name" value="SH3_1"/>
    <property type="match status" value="1"/>
</dbReference>
<feature type="region of interest" description="Disordered" evidence="6">
    <location>
        <begin position="514"/>
        <end position="535"/>
    </location>
</feature>
<feature type="region of interest" description="Disordered" evidence="6">
    <location>
        <begin position="1791"/>
        <end position="1832"/>
    </location>
</feature>
<dbReference type="PANTHER" id="PTHR14167:SF116">
    <property type="entry name" value="CAP, ISOFORM AC"/>
    <property type="match status" value="1"/>
</dbReference>
<dbReference type="Pfam" id="PF14604">
    <property type="entry name" value="SH3_9"/>
    <property type="match status" value="2"/>
</dbReference>
<dbReference type="InterPro" id="IPR001452">
    <property type="entry name" value="SH3_domain"/>
</dbReference>
<dbReference type="PANTHER" id="PTHR14167">
    <property type="entry name" value="SH3 DOMAIN-CONTAINING"/>
    <property type="match status" value="1"/>
</dbReference>
<feature type="domain" description="SH3" evidence="7">
    <location>
        <begin position="1997"/>
        <end position="2056"/>
    </location>
</feature>
<evidence type="ECO:0000313" key="11">
    <source>
        <dbReference type="RefSeq" id="XP_017773062.1"/>
    </source>
</evidence>
<keyword evidence="9" id="KW-1185">Reference proteome</keyword>
<feature type="compositionally biased region" description="Basic and acidic residues" evidence="6">
    <location>
        <begin position="1365"/>
        <end position="1383"/>
    </location>
</feature>
<feature type="region of interest" description="Disordered" evidence="6">
    <location>
        <begin position="866"/>
        <end position="887"/>
    </location>
</feature>
<feature type="region of interest" description="Disordered" evidence="6">
    <location>
        <begin position="1"/>
        <end position="24"/>
    </location>
</feature>
<dbReference type="Proteomes" id="UP000695000">
    <property type="component" value="Unplaced"/>
</dbReference>
<feature type="region of interest" description="Disordered" evidence="6">
    <location>
        <begin position="1225"/>
        <end position="1245"/>
    </location>
</feature>
<evidence type="ECO:0000256" key="5">
    <source>
        <dbReference type="SAM" id="Coils"/>
    </source>
</evidence>
<feature type="domain" description="SH3" evidence="7">
    <location>
        <begin position="1928"/>
        <end position="1987"/>
    </location>
</feature>
<evidence type="ECO:0000313" key="10">
    <source>
        <dbReference type="RefSeq" id="XP_017773056.1"/>
    </source>
</evidence>
<keyword evidence="2 4" id="KW-0728">SH3 domain</keyword>
<dbReference type="SMART" id="SM00326">
    <property type="entry name" value="SH3"/>
    <property type="match status" value="3"/>
</dbReference>
<feature type="domain" description="SoHo" evidence="8">
    <location>
        <begin position="1541"/>
        <end position="1605"/>
    </location>
</feature>
<feature type="compositionally biased region" description="Polar residues" evidence="6">
    <location>
        <begin position="1503"/>
        <end position="1515"/>
    </location>
</feature>
<feature type="compositionally biased region" description="Basic and acidic residues" evidence="6">
    <location>
        <begin position="1803"/>
        <end position="1812"/>
    </location>
</feature>
<feature type="compositionally biased region" description="Polar residues" evidence="6">
    <location>
        <begin position="241"/>
        <end position="250"/>
    </location>
</feature>
<feature type="compositionally biased region" description="Low complexity" evidence="6">
    <location>
        <begin position="866"/>
        <end position="881"/>
    </location>
</feature>
<dbReference type="PROSITE" id="PS50002">
    <property type="entry name" value="SH3"/>
    <property type="match status" value="3"/>
</dbReference>
<evidence type="ECO:0000256" key="2">
    <source>
        <dbReference type="ARBA" id="ARBA00022443"/>
    </source>
</evidence>
<reference evidence="10 11" key="1">
    <citation type="submission" date="2025-05" db="UniProtKB">
        <authorList>
            <consortium name="RefSeq"/>
        </authorList>
    </citation>
    <scope>IDENTIFICATION</scope>
    <source>
        <tissue evidence="10 11">Whole Larva</tissue>
    </source>
</reference>
<dbReference type="CDD" id="cd11780">
    <property type="entry name" value="SH3_Sorbs_3"/>
    <property type="match status" value="1"/>
</dbReference>
<feature type="coiled-coil region" evidence="5">
    <location>
        <begin position="1184"/>
        <end position="1211"/>
    </location>
</feature>
<dbReference type="CDD" id="cd11781">
    <property type="entry name" value="SH3_Sorbs_1"/>
    <property type="match status" value="1"/>
</dbReference>
<protein>
    <submittedName>
        <fullName evidence="10 11">Uncharacterized protein LOC108560112 isoform X1</fullName>
    </submittedName>
</protein>
<evidence type="ECO:0000313" key="9">
    <source>
        <dbReference type="Proteomes" id="UP000695000"/>
    </source>
</evidence>
<feature type="compositionally biased region" description="Basic residues" evidence="6">
    <location>
        <begin position="1"/>
        <end position="18"/>
    </location>
</feature>
<gene>
    <name evidence="10 11" type="primary">LOC108560112</name>
</gene>
<feature type="compositionally biased region" description="Polar residues" evidence="6">
    <location>
        <begin position="1649"/>
        <end position="1659"/>
    </location>
</feature>
<dbReference type="RefSeq" id="XP_017773056.1">
    <property type="nucleotide sequence ID" value="XM_017917567.1"/>
</dbReference>
<dbReference type="RefSeq" id="XP_017773062.1">
    <property type="nucleotide sequence ID" value="XM_017917573.1"/>
</dbReference>
<feature type="region of interest" description="Disordered" evidence="6">
    <location>
        <begin position="192"/>
        <end position="250"/>
    </location>
</feature>